<reference evidence="3 4" key="1">
    <citation type="journal article" date="2014" name="PLoS Genet.">
        <title>Phylogenetically driven sequencing of extremely halophilic archaea reveals strategies for static and dynamic osmo-response.</title>
        <authorList>
            <person name="Becker E.A."/>
            <person name="Seitzer P.M."/>
            <person name="Tritt A."/>
            <person name="Larsen D."/>
            <person name="Krusor M."/>
            <person name="Yao A.I."/>
            <person name="Wu D."/>
            <person name="Madern D."/>
            <person name="Eisen J.A."/>
            <person name="Darling A.E."/>
            <person name="Facciotti M.T."/>
        </authorList>
    </citation>
    <scope>NUCLEOTIDE SEQUENCE [LARGE SCALE GENOMIC DNA]</scope>
    <source>
        <strain evidence="3 4">DSM 18795</strain>
    </source>
</reference>
<evidence type="ECO:0000313" key="4">
    <source>
        <dbReference type="Proteomes" id="UP000011531"/>
    </source>
</evidence>
<evidence type="ECO:0000313" key="3">
    <source>
        <dbReference type="EMBL" id="ELY64028.1"/>
    </source>
</evidence>
<dbReference type="AlphaFoldDB" id="L9XTV4"/>
<dbReference type="PANTHER" id="PTHR34512">
    <property type="entry name" value="CELL SURFACE PROTEIN"/>
    <property type="match status" value="1"/>
</dbReference>
<dbReference type="InterPro" id="IPR002372">
    <property type="entry name" value="PQQ_rpt_dom"/>
</dbReference>
<name>L9XTV4_9EURY</name>
<proteinExistence type="predicted"/>
<evidence type="ECO:0000256" key="1">
    <source>
        <dbReference type="SAM" id="MobiDB-lite"/>
    </source>
</evidence>
<dbReference type="SUPFAM" id="SSF50998">
    <property type="entry name" value="Quinoprotein alcohol dehydrogenase-like"/>
    <property type="match status" value="2"/>
</dbReference>
<dbReference type="InterPro" id="IPR015943">
    <property type="entry name" value="WD40/YVTN_repeat-like_dom_sf"/>
</dbReference>
<dbReference type="InterPro" id="IPR011047">
    <property type="entry name" value="Quinoprotein_ADH-like_sf"/>
</dbReference>
<sequence length="477" mass="49480">MTGYGRRRVLKVGGLAAVVGTLASRRTAADGTAGQVGSTDRGWTSRRGNPGHTGYAAGESGPDDPAVVDWEHTESGGSVAVSNGVVYRTTDGAVHAFDAADGERIAESDDVGADGTPTAVDDRVYVGGEDLTALENEGAEPVWQQGFESDAVSEPTVVDGRALVVSDGTLHAVDAAEGARLWAFEPDDGTLVDQPVAAADGAVFATDGRSLYAIEGDDGDVRWSTDDGGFREQVVLATDDVVAVQVGGVDEVAVYETETGDLRWIGDGYAATLATDDRIYTLTRDDIVGYDRESGEERWRPALESAVYGPPVADGETLYVGIRSANGGAGIVALALEDGTLEWSIRTDAHPHELALADDTLYAAAGGLLAIRSESAFDDVSANESESDNVSRPENRNDTFETRDPETAGVGTGNDSGSGEGSNGTEDADEVLGNDTDDEDEAVPGFTSGAGIAGGAVVLEWLRRSAAGDRLASAERK</sequence>
<dbReference type="PROSITE" id="PS51318">
    <property type="entry name" value="TAT"/>
    <property type="match status" value="1"/>
</dbReference>
<dbReference type="RefSeq" id="WP_008421346.1">
    <property type="nucleotide sequence ID" value="NZ_AOIA01000034.1"/>
</dbReference>
<feature type="domain" description="Pyrrolo-quinoline quinone repeat" evidence="2">
    <location>
        <begin position="91"/>
        <end position="185"/>
    </location>
</feature>
<dbReference type="PANTHER" id="PTHR34512:SF30">
    <property type="entry name" value="OUTER MEMBRANE PROTEIN ASSEMBLY FACTOR BAMB"/>
    <property type="match status" value="1"/>
</dbReference>
<feature type="region of interest" description="Disordered" evidence="1">
    <location>
        <begin position="378"/>
        <end position="451"/>
    </location>
</feature>
<dbReference type="STRING" id="1227498.C492_05892"/>
<dbReference type="PATRIC" id="fig|1227498.3.peg.1210"/>
<dbReference type="Pfam" id="PF13360">
    <property type="entry name" value="PQQ_2"/>
    <property type="match status" value="2"/>
</dbReference>
<keyword evidence="4" id="KW-1185">Reference proteome</keyword>
<organism evidence="3 4">
    <name type="scientific">Natronococcus jeotgali DSM 18795</name>
    <dbReference type="NCBI Taxonomy" id="1227498"/>
    <lineage>
        <taxon>Archaea</taxon>
        <taxon>Methanobacteriati</taxon>
        <taxon>Methanobacteriota</taxon>
        <taxon>Stenosarchaea group</taxon>
        <taxon>Halobacteria</taxon>
        <taxon>Halobacteriales</taxon>
        <taxon>Natrialbaceae</taxon>
        <taxon>Natronococcus</taxon>
    </lineage>
</organism>
<accession>L9XTV4</accession>
<dbReference type="EMBL" id="AOIA01000034">
    <property type="protein sequence ID" value="ELY64028.1"/>
    <property type="molecule type" value="Genomic_DNA"/>
</dbReference>
<protein>
    <submittedName>
        <fullName evidence="3">Pyrrolo-quinoline quinone beta-propeller repeat protein</fullName>
    </submittedName>
</protein>
<dbReference type="SMART" id="SM00564">
    <property type="entry name" value="PQQ"/>
    <property type="match status" value="5"/>
</dbReference>
<dbReference type="Gene3D" id="2.40.10.480">
    <property type="match status" value="1"/>
</dbReference>
<evidence type="ECO:0000259" key="2">
    <source>
        <dbReference type="Pfam" id="PF13360"/>
    </source>
</evidence>
<feature type="compositionally biased region" description="Basic and acidic residues" evidence="1">
    <location>
        <begin position="389"/>
        <end position="406"/>
    </location>
</feature>
<dbReference type="InterPro" id="IPR018391">
    <property type="entry name" value="PQQ_b-propeller_rpt"/>
</dbReference>
<dbReference type="InterPro" id="IPR006311">
    <property type="entry name" value="TAT_signal"/>
</dbReference>
<dbReference type="OrthoDB" id="169171at2157"/>
<comment type="caution">
    <text evidence="3">The sequence shown here is derived from an EMBL/GenBank/DDBJ whole genome shotgun (WGS) entry which is preliminary data.</text>
</comment>
<dbReference type="Gene3D" id="2.130.10.10">
    <property type="entry name" value="YVTN repeat-like/Quinoprotein amine dehydrogenase"/>
    <property type="match status" value="1"/>
</dbReference>
<dbReference type="Gene3D" id="2.40.128.630">
    <property type="match status" value="1"/>
</dbReference>
<feature type="region of interest" description="Disordered" evidence="1">
    <location>
        <begin position="27"/>
        <end position="63"/>
    </location>
</feature>
<dbReference type="Proteomes" id="UP000011531">
    <property type="component" value="Unassembled WGS sequence"/>
</dbReference>
<feature type="compositionally biased region" description="Acidic residues" evidence="1">
    <location>
        <begin position="426"/>
        <end position="442"/>
    </location>
</feature>
<feature type="compositionally biased region" description="Gly residues" evidence="1">
    <location>
        <begin position="410"/>
        <end position="422"/>
    </location>
</feature>
<feature type="domain" description="Pyrrolo-quinoline quinone repeat" evidence="2">
    <location>
        <begin position="275"/>
        <end position="371"/>
    </location>
</feature>
<gene>
    <name evidence="3" type="ORF">C492_05892</name>
</gene>